<keyword evidence="4 6" id="KW-0238">DNA-binding</keyword>
<dbReference type="InterPro" id="IPR007627">
    <property type="entry name" value="RNA_pol_sigma70_r2"/>
</dbReference>
<gene>
    <name evidence="9" type="ORF">OJ962_03620</name>
</gene>
<feature type="domain" description="RNA polymerase sigma-70 region 2" evidence="7">
    <location>
        <begin position="28"/>
        <end position="94"/>
    </location>
</feature>
<protein>
    <recommendedName>
        <fullName evidence="6">RNA polymerase sigma factor</fullName>
    </recommendedName>
</protein>
<dbReference type="Gene3D" id="1.10.1740.10">
    <property type="match status" value="1"/>
</dbReference>
<dbReference type="InterPro" id="IPR036388">
    <property type="entry name" value="WH-like_DNA-bd_sf"/>
</dbReference>
<dbReference type="InterPro" id="IPR039425">
    <property type="entry name" value="RNA_pol_sigma-70-like"/>
</dbReference>
<evidence type="ECO:0000313" key="9">
    <source>
        <dbReference type="EMBL" id="MDA0136573.1"/>
    </source>
</evidence>
<accession>A0ABT4RDH9</accession>
<dbReference type="RefSeq" id="WP_202952178.1">
    <property type="nucleotide sequence ID" value="NZ_JAPCID010000005.1"/>
</dbReference>
<sequence length="178" mass="19612">MALTLDTDPAAVDAADLAGPPQRFHAVVDRHFDAVAAFLARRVGPDTAQDLTQEVFVTAFRKRAKFKAEYGSARPWLFGIANKAVASHRREERRQLELLQRAVALPEPVLAPADGLDPELYAGLTALARRDRDALLLHAWGELSYDEIAHALDVPVGTVRSRIHRARRQLTAHLGGAR</sequence>
<dbReference type="InterPro" id="IPR013324">
    <property type="entry name" value="RNA_pol_sigma_r3/r4-like"/>
</dbReference>
<keyword evidence="2 6" id="KW-0805">Transcription regulation</keyword>
<evidence type="ECO:0000256" key="4">
    <source>
        <dbReference type="ARBA" id="ARBA00023125"/>
    </source>
</evidence>
<name>A0ABT4RDH9_9ACTN</name>
<dbReference type="SUPFAM" id="SSF88946">
    <property type="entry name" value="Sigma2 domain of RNA polymerase sigma factors"/>
    <property type="match status" value="1"/>
</dbReference>
<comment type="caution">
    <text evidence="9">The sequence shown here is derived from an EMBL/GenBank/DDBJ whole genome shotgun (WGS) entry which is preliminary data.</text>
</comment>
<dbReference type="InterPro" id="IPR000838">
    <property type="entry name" value="RNA_pol_sigma70_ECF_CS"/>
</dbReference>
<feature type="domain" description="RNA polymerase sigma factor 70 region 4 type 2" evidence="8">
    <location>
        <begin position="120"/>
        <end position="170"/>
    </location>
</feature>
<dbReference type="Pfam" id="PF04542">
    <property type="entry name" value="Sigma70_r2"/>
    <property type="match status" value="1"/>
</dbReference>
<evidence type="ECO:0000259" key="7">
    <source>
        <dbReference type="Pfam" id="PF04542"/>
    </source>
</evidence>
<dbReference type="PANTHER" id="PTHR43133:SF25">
    <property type="entry name" value="RNA POLYMERASE SIGMA FACTOR RFAY-RELATED"/>
    <property type="match status" value="1"/>
</dbReference>
<dbReference type="InterPro" id="IPR013325">
    <property type="entry name" value="RNA_pol_sigma_r2"/>
</dbReference>
<dbReference type="InterPro" id="IPR013249">
    <property type="entry name" value="RNA_pol_sigma70_r4_t2"/>
</dbReference>
<dbReference type="Proteomes" id="UP001147700">
    <property type="component" value="Unassembled WGS sequence"/>
</dbReference>
<comment type="similarity">
    <text evidence="1 6">Belongs to the sigma-70 factor family. ECF subfamily.</text>
</comment>
<evidence type="ECO:0000256" key="2">
    <source>
        <dbReference type="ARBA" id="ARBA00023015"/>
    </source>
</evidence>
<dbReference type="Pfam" id="PF08281">
    <property type="entry name" value="Sigma70_r4_2"/>
    <property type="match status" value="1"/>
</dbReference>
<dbReference type="CDD" id="cd06171">
    <property type="entry name" value="Sigma70_r4"/>
    <property type="match status" value="1"/>
</dbReference>
<dbReference type="SUPFAM" id="SSF88659">
    <property type="entry name" value="Sigma3 and sigma4 domains of RNA polymerase sigma factors"/>
    <property type="match status" value="1"/>
</dbReference>
<evidence type="ECO:0000256" key="3">
    <source>
        <dbReference type="ARBA" id="ARBA00023082"/>
    </source>
</evidence>
<dbReference type="InterPro" id="IPR014284">
    <property type="entry name" value="RNA_pol_sigma-70_dom"/>
</dbReference>
<evidence type="ECO:0000259" key="8">
    <source>
        <dbReference type="Pfam" id="PF08281"/>
    </source>
</evidence>
<evidence type="ECO:0000256" key="6">
    <source>
        <dbReference type="RuleBase" id="RU000716"/>
    </source>
</evidence>
<evidence type="ECO:0000256" key="1">
    <source>
        <dbReference type="ARBA" id="ARBA00010641"/>
    </source>
</evidence>
<dbReference type="PANTHER" id="PTHR43133">
    <property type="entry name" value="RNA POLYMERASE ECF-TYPE SIGMA FACTO"/>
    <property type="match status" value="1"/>
</dbReference>
<dbReference type="NCBIfam" id="TIGR02937">
    <property type="entry name" value="sigma70-ECF"/>
    <property type="match status" value="1"/>
</dbReference>
<keyword evidence="10" id="KW-1185">Reference proteome</keyword>
<organism evidence="9 10">
    <name type="scientific">Solirubrobacter deserti</name>
    <dbReference type="NCBI Taxonomy" id="2282478"/>
    <lineage>
        <taxon>Bacteria</taxon>
        <taxon>Bacillati</taxon>
        <taxon>Actinomycetota</taxon>
        <taxon>Thermoleophilia</taxon>
        <taxon>Solirubrobacterales</taxon>
        <taxon>Solirubrobacteraceae</taxon>
        <taxon>Solirubrobacter</taxon>
    </lineage>
</organism>
<reference evidence="9" key="1">
    <citation type="submission" date="2022-10" db="EMBL/GenBank/DDBJ databases">
        <title>The WGS of Solirubrobacter sp. CPCC 204708.</title>
        <authorList>
            <person name="Jiang Z."/>
        </authorList>
    </citation>
    <scope>NUCLEOTIDE SEQUENCE</scope>
    <source>
        <strain evidence="9">CPCC 204708</strain>
    </source>
</reference>
<dbReference type="EMBL" id="JAPCID010000005">
    <property type="protein sequence ID" value="MDA0136573.1"/>
    <property type="molecule type" value="Genomic_DNA"/>
</dbReference>
<evidence type="ECO:0000313" key="10">
    <source>
        <dbReference type="Proteomes" id="UP001147700"/>
    </source>
</evidence>
<keyword evidence="3 6" id="KW-0731">Sigma factor</keyword>
<evidence type="ECO:0000256" key="5">
    <source>
        <dbReference type="ARBA" id="ARBA00023163"/>
    </source>
</evidence>
<dbReference type="PROSITE" id="PS01063">
    <property type="entry name" value="SIGMA70_ECF"/>
    <property type="match status" value="1"/>
</dbReference>
<proteinExistence type="inferred from homology"/>
<keyword evidence="5 6" id="KW-0804">Transcription</keyword>
<dbReference type="Gene3D" id="1.10.10.10">
    <property type="entry name" value="Winged helix-like DNA-binding domain superfamily/Winged helix DNA-binding domain"/>
    <property type="match status" value="1"/>
</dbReference>